<dbReference type="AlphaFoldDB" id="R7YPV8"/>
<reference evidence="8" key="1">
    <citation type="submission" date="2012-06" db="EMBL/GenBank/DDBJ databases">
        <title>The genome sequence of Coniosporium apollinis CBS 100218.</title>
        <authorList>
            <consortium name="The Broad Institute Genome Sequencing Platform"/>
            <person name="Cuomo C."/>
            <person name="Gorbushina A."/>
            <person name="Noack S."/>
            <person name="Walker B."/>
            <person name="Young S.K."/>
            <person name="Zeng Q."/>
            <person name="Gargeya S."/>
            <person name="Fitzgerald M."/>
            <person name="Haas B."/>
            <person name="Abouelleil A."/>
            <person name="Alvarado L."/>
            <person name="Arachchi H.M."/>
            <person name="Berlin A.M."/>
            <person name="Chapman S.B."/>
            <person name="Goldberg J."/>
            <person name="Griggs A."/>
            <person name="Gujja S."/>
            <person name="Hansen M."/>
            <person name="Howarth C."/>
            <person name="Imamovic A."/>
            <person name="Larimer J."/>
            <person name="McCowan C."/>
            <person name="Montmayeur A."/>
            <person name="Murphy C."/>
            <person name="Neiman D."/>
            <person name="Pearson M."/>
            <person name="Priest M."/>
            <person name="Roberts A."/>
            <person name="Saif S."/>
            <person name="Shea T."/>
            <person name="Sisk P."/>
            <person name="Sykes S."/>
            <person name="Wortman J."/>
            <person name="Nusbaum C."/>
            <person name="Birren B."/>
        </authorList>
    </citation>
    <scope>NUCLEOTIDE SEQUENCE [LARGE SCALE GENOMIC DNA]</scope>
    <source>
        <strain evidence="8">CBS 100218</strain>
    </source>
</reference>
<comment type="subcellular location">
    <subcellularLocation>
        <location evidence="1">Mitochondrion</location>
    </subcellularLocation>
</comment>
<dbReference type="OrthoDB" id="5364404at2759"/>
<dbReference type="GO" id="GO:0005739">
    <property type="term" value="C:mitochondrion"/>
    <property type="evidence" value="ECO:0007669"/>
    <property type="project" value="UniProtKB-SubCell"/>
</dbReference>
<dbReference type="OMA" id="TRIYKAM"/>
<dbReference type="PANTHER" id="PTHR32035:SF3">
    <property type="entry name" value="SMALL RIBOSOMAL SUBUNIT PROTEIN MS38"/>
    <property type="match status" value="1"/>
</dbReference>
<proteinExistence type="inferred from homology"/>
<accession>R7YPV8</accession>
<evidence type="ECO:0000256" key="3">
    <source>
        <dbReference type="ARBA" id="ARBA00035647"/>
    </source>
</evidence>
<keyword evidence="8" id="KW-1185">Reference proteome</keyword>
<dbReference type="eggNOG" id="ENOG502S2R6">
    <property type="taxonomic scope" value="Eukaryota"/>
</dbReference>
<dbReference type="SMART" id="SM01155">
    <property type="entry name" value="DUF1713"/>
    <property type="match status" value="1"/>
</dbReference>
<evidence type="ECO:0000259" key="6">
    <source>
        <dbReference type="SMART" id="SM01155"/>
    </source>
</evidence>
<gene>
    <name evidence="7" type="ORF">W97_03160</name>
</gene>
<sequence>MQNSVSNSESTKHLDGPKSQISLEQLLAQFRPFRTPPAPVPFDDAEPPVSKRKASQKQRPSEVREAPPARQKRKAWKTTIVVTESTDANGAKTYATTTTPLKEIRDPSLVESLEQRIIVPKPFLERMRIRQQKWEEYMEDRVGNGASNMLLISVKRQRKLKMKKHKYKKLMRRTRNLRRKLDRT</sequence>
<dbReference type="EMBL" id="JH767566">
    <property type="protein sequence ID" value="EON63932.1"/>
    <property type="molecule type" value="Genomic_DNA"/>
</dbReference>
<comment type="similarity">
    <text evidence="3">Belongs to the mitochondrion-specific ribosomal protein mS38 family.</text>
</comment>
<evidence type="ECO:0000256" key="2">
    <source>
        <dbReference type="ARBA" id="ARBA00023128"/>
    </source>
</evidence>
<protein>
    <recommendedName>
        <fullName evidence="4">Small ribosomal subunit protein mS38</fullName>
    </recommendedName>
</protein>
<evidence type="ECO:0000313" key="8">
    <source>
        <dbReference type="Proteomes" id="UP000016924"/>
    </source>
</evidence>
<evidence type="ECO:0000256" key="4">
    <source>
        <dbReference type="ARBA" id="ARBA00035682"/>
    </source>
</evidence>
<dbReference type="Pfam" id="PF08213">
    <property type="entry name" value="COX24_C"/>
    <property type="match status" value="1"/>
</dbReference>
<organism evidence="7 8">
    <name type="scientific">Coniosporium apollinis (strain CBS 100218)</name>
    <name type="common">Rock-inhabiting black yeast</name>
    <dbReference type="NCBI Taxonomy" id="1168221"/>
    <lineage>
        <taxon>Eukaryota</taxon>
        <taxon>Fungi</taxon>
        <taxon>Dikarya</taxon>
        <taxon>Ascomycota</taxon>
        <taxon>Pezizomycotina</taxon>
        <taxon>Dothideomycetes</taxon>
        <taxon>Dothideomycetes incertae sedis</taxon>
        <taxon>Coniosporium</taxon>
    </lineage>
</organism>
<evidence type="ECO:0000313" key="7">
    <source>
        <dbReference type="EMBL" id="EON63932.1"/>
    </source>
</evidence>
<feature type="region of interest" description="Disordered" evidence="5">
    <location>
        <begin position="1"/>
        <end position="76"/>
    </location>
</feature>
<name>R7YPV8_CONA1</name>
<feature type="domain" description="Ribosomal protein mS38 C-terminal" evidence="6">
    <location>
        <begin position="150"/>
        <end position="183"/>
    </location>
</feature>
<dbReference type="STRING" id="1168221.R7YPV8"/>
<dbReference type="HOGENOM" id="CLU_035429_1_0_1"/>
<keyword evidence="2" id="KW-0496">Mitochondrion</keyword>
<dbReference type="RefSeq" id="XP_007779249.1">
    <property type="nucleotide sequence ID" value="XM_007781059.1"/>
</dbReference>
<dbReference type="Proteomes" id="UP000016924">
    <property type="component" value="Unassembled WGS sequence"/>
</dbReference>
<dbReference type="InterPro" id="IPR013177">
    <property type="entry name" value="Ribosomal_mS38_C"/>
</dbReference>
<dbReference type="GeneID" id="19900471"/>
<dbReference type="PANTHER" id="PTHR32035">
    <property type="entry name" value="AURORA KINASE A-INTERACTING PROTEIN"/>
    <property type="match status" value="1"/>
</dbReference>
<evidence type="ECO:0000256" key="5">
    <source>
        <dbReference type="SAM" id="MobiDB-lite"/>
    </source>
</evidence>
<evidence type="ECO:0000256" key="1">
    <source>
        <dbReference type="ARBA" id="ARBA00004173"/>
    </source>
</evidence>